<dbReference type="SUPFAM" id="SSF54171">
    <property type="entry name" value="DNA-binding domain"/>
    <property type="match status" value="1"/>
</dbReference>
<dbReference type="PANTHER" id="PTHR12396:SF0">
    <property type="entry name" value="METHYL-CPG BINDING DOMAIN PROTEIN-LIKE, ISOFORM C"/>
    <property type="match status" value="1"/>
</dbReference>
<evidence type="ECO:0000256" key="4">
    <source>
        <dbReference type="ARBA" id="ARBA00022833"/>
    </source>
</evidence>
<dbReference type="Gene3D" id="3.30.890.10">
    <property type="entry name" value="Methyl-cpg-binding Protein 2, Chain A"/>
    <property type="match status" value="1"/>
</dbReference>
<feature type="domain" description="MBD" evidence="10">
    <location>
        <begin position="133"/>
        <end position="204"/>
    </location>
</feature>
<keyword evidence="2" id="KW-0479">Metal-binding</keyword>
<evidence type="ECO:0000256" key="1">
    <source>
        <dbReference type="ARBA" id="ARBA00004123"/>
    </source>
</evidence>
<feature type="domain" description="CW-type" evidence="11">
    <location>
        <begin position="67"/>
        <end position="126"/>
    </location>
</feature>
<dbReference type="Pfam" id="PF07496">
    <property type="entry name" value="zf-CW"/>
    <property type="match status" value="1"/>
</dbReference>
<evidence type="ECO:0000256" key="9">
    <source>
        <dbReference type="SAM" id="MobiDB-lite"/>
    </source>
</evidence>
<keyword evidence="3" id="KW-0863">Zinc-finger</keyword>
<name>A0A7I4DMF1_PHYPA</name>
<evidence type="ECO:0000256" key="7">
    <source>
        <dbReference type="ARBA" id="ARBA00023163"/>
    </source>
</evidence>
<evidence type="ECO:0008006" key="14">
    <source>
        <dbReference type="Google" id="ProtNLM"/>
    </source>
</evidence>
<evidence type="ECO:0000256" key="8">
    <source>
        <dbReference type="ARBA" id="ARBA00023242"/>
    </source>
</evidence>
<evidence type="ECO:0000313" key="12">
    <source>
        <dbReference type="EnsemblPlants" id="Pp3c4_4120V3.10"/>
    </source>
</evidence>
<dbReference type="GO" id="GO:0003677">
    <property type="term" value="F:DNA binding"/>
    <property type="evidence" value="ECO:0007669"/>
    <property type="project" value="UniProtKB-KW"/>
</dbReference>
<feature type="compositionally biased region" description="Basic and acidic residues" evidence="9">
    <location>
        <begin position="1"/>
        <end position="23"/>
    </location>
</feature>
<dbReference type="GO" id="GO:0008270">
    <property type="term" value="F:zinc ion binding"/>
    <property type="evidence" value="ECO:0007669"/>
    <property type="project" value="UniProtKB-KW"/>
</dbReference>
<dbReference type="InterPro" id="IPR011124">
    <property type="entry name" value="Znf_CW"/>
</dbReference>
<keyword evidence="5" id="KW-0805">Transcription regulation</keyword>
<dbReference type="Pfam" id="PF01429">
    <property type="entry name" value="MBD"/>
    <property type="match status" value="1"/>
</dbReference>
<dbReference type="SMART" id="SM00391">
    <property type="entry name" value="MBD"/>
    <property type="match status" value="1"/>
</dbReference>
<dbReference type="Proteomes" id="UP000006727">
    <property type="component" value="Chromosome 4"/>
</dbReference>
<evidence type="ECO:0000256" key="6">
    <source>
        <dbReference type="ARBA" id="ARBA00023125"/>
    </source>
</evidence>
<dbReference type="OrthoDB" id="10072024at2759"/>
<dbReference type="InterPro" id="IPR001739">
    <property type="entry name" value="Methyl_CpG_DNA-bd"/>
</dbReference>
<dbReference type="EnsemblPlants" id="Pp3c4_4120V3.9">
    <property type="protein sequence ID" value="Pp3c4_4120V3.9"/>
    <property type="gene ID" value="Pp3c4_4120"/>
</dbReference>
<keyword evidence="8" id="KW-0539">Nucleus</keyword>
<evidence type="ECO:0000256" key="3">
    <source>
        <dbReference type="ARBA" id="ARBA00022771"/>
    </source>
</evidence>
<dbReference type="Gramene" id="Pp3c4_4120V3.11">
    <property type="protein sequence ID" value="Pp3c4_4120V3.11"/>
    <property type="gene ID" value="Pp3c4_4120"/>
</dbReference>
<reference evidence="12 13" key="1">
    <citation type="journal article" date="2008" name="Science">
        <title>The Physcomitrella genome reveals evolutionary insights into the conquest of land by plants.</title>
        <authorList>
            <person name="Rensing S."/>
            <person name="Lang D."/>
            <person name="Zimmer A."/>
            <person name="Terry A."/>
            <person name="Salamov A."/>
            <person name="Shapiro H."/>
            <person name="Nishiyama T."/>
            <person name="Perroud P.-F."/>
            <person name="Lindquist E."/>
            <person name="Kamisugi Y."/>
            <person name="Tanahashi T."/>
            <person name="Sakakibara K."/>
            <person name="Fujita T."/>
            <person name="Oishi K."/>
            <person name="Shin-I T."/>
            <person name="Kuroki Y."/>
            <person name="Toyoda A."/>
            <person name="Suzuki Y."/>
            <person name="Hashimoto A."/>
            <person name="Yamaguchi K."/>
            <person name="Sugano A."/>
            <person name="Kohara Y."/>
            <person name="Fujiyama A."/>
            <person name="Anterola A."/>
            <person name="Aoki S."/>
            <person name="Ashton N."/>
            <person name="Barbazuk W.B."/>
            <person name="Barker E."/>
            <person name="Bennetzen J."/>
            <person name="Bezanilla M."/>
            <person name="Blankenship R."/>
            <person name="Cho S.H."/>
            <person name="Dutcher S."/>
            <person name="Estelle M."/>
            <person name="Fawcett J.A."/>
            <person name="Gundlach H."/>
            <person name="Hanada K."/>
            <person name="Heyl A."/>
            <person name="Hicks K.A."/>
            <person name="Hugh J."/>
            <person name="Lohr M."/>
            <person name="Mayer K."/>
            <person name="Melkozernov A."/>
            <person name="Murata T."/>
            <person name="Nelson D."/>
            <person name="Pils B."/>
            <person name="Prigge M."/>
            <person name="Reiss B."/>
            <person name="Renner T."/>
            <person name="Rombauts S."/>
            <person name="Rushton P."/>
            <person name="Sanderfoot A."/>
            <person name="Schween G."/>
            <person name="Shiu S.-H."/>
            <person name="Stueber K."/>
            <person name="Theodoulou F.L."/>
            <person name="Tu H."/>
            <person name="Van de Peer Y."/>
            <person name="Verrier P.J."/>
            <person name="Waters E."/>
            <person name="Wood A."/>
            <person name="Yang L."/>
            <person name="Cove D."/>
            <person name="Cuming A."/>
            <person name="Hasebe M."/>
            <person name="Lucas S."/>
            <person name="Mishler D.B."/>
            <person name="Reski R."/>
            <person name="Grigoriev I."/>
            <person name="Quatrano R.S."/>
            <person name="Boore J.L."/>
        </authorList>
    </citation>
    <scope>NUCLEOTIDE SEQUENCE [LARGE SCALE GENOMIC DNA]</scope>
    <source>
        <strain evidence="12 13">cv. Gransden 2004</strain>
    </source>
</reference>
<keyword evidence="6" id="KW-0238">DNA-binding</keyword>
<protein>
    <recommendedName>
        <fullName evidence="14">MBD domain-containing protein</fullName>
    </recommendedName>
</protein>
<dbReference type="Gramene" id="Pp3c4_4120V3.10">
    <property type="protein sequence ID" value="Pp3c4_4120V3.10"/>
    <property type="gene ID" value="Pp3c4_4120"/>
</dbReference>
<dbReference type="RefSeq" id="XP_024374476.1">
    <property type="nucleotide sequence ID" value="XM_024518708.2"/>
</dbReference>
<keyword evidence="7" id="KW-0804">Transcription</keyword>
<gene>
    <name evidence="12" type="primary">LOC112281804</name>
</gene>
<dbReference type="EnsemblPlants" id="Pp3c4_4120V3.11">
    <property type="protein sequence ID" value="Pp3c4_4120V3.11"/>
    <property type="gene ID" value="Pp3c4_4120"/>
</dbReference>
<dbReference type="EnsemblPlants" id="Pp3c4_4120V3.8">
    <property type="protein sequence ID" value="Pp3c4_4120V3.8"/>
    <property type="gene ID" value="Pp3c4_4120"/>
</dbReference>
<keyword evidence="13" id="KW-1185">Reference proteome</keyword>
<dbReference type="PROSITE" id="PS50982">
    <property type="entry name" value="MBD"/>
    <property type="match status" value="1"/>
</dbReference>
<organism evidence="12 13">
    <name type="scientific">Physcomitrium patens</name>
    <name type="common">Spreading-leaved earth moss</name>
    <name type="synonym">Physcomitrella patens</name>
    <dbReference type="NCBI Taxonomy" id="3218"/>
    <lineage>
        <taxon>Eukaryota</taxon>
        <taxon>Viridiplantae</taxon>
        <taxon>Streptophyta</taxon>
        <taxon>Embryophyta</taxon>
        <taxon>Bryophyta</taxon>
        <taxon>Bryophytina</taxon>
        <taxon>Bryopsida</taxon>
        <taxon>Funariidae</taxon>
        <taxon>Funariales</taxon>
        <taxon>Funariaceae</taxon>
        <taxon>Physcomitrium</taxon>
    </lineage>
</organism>
<dbReference type="GeneID" id="112281804"/>
<dbReference type="Gramene" id="Pp3c4_4120V3.9">
    <property type="protein sequence ID" value="Pp3c4_4120V3.9"/>
    <property type="gene ID" value="Pp3c4_4120"/>
</dbReference>
<evidence type="ECO:0000313" key="13">
    <source>
        <dbReference type="Proteomes" id="UP000006727"/>
    </source>
</evidence>
<feature type="region of interest" description="Disordered" evidence="9">
    <location>
        <begin position="1"/>
        <end position="61"/>
    </location>
</feature>
<keyword evidence="4" id="KW-0862">Zinc</keyword>
<dbReference type="EnsemblPlants" id="Pp3c4_4120V3.10">
    <property type="protein sequence ID" value="Pp3c4_4120V3.10"/>
    <property type="gene ID" value="Pp3c4_4120"/>
</dbReference>
<dbReference type="AlphaFoldDB" id="A0A7I4DMF1"/>
<dbReference type="CDD" id="cd01396">
    <property type="entry name" value="MeCP2_MBD"/>
    <property type="match status" value="1"/>
</dbReference>
<evidence type="ECO:0000259" key="10">
    <source>
        <dbReference type="PROSITE" id="PS50982"/>
    </source>
</evidence>
<dbReference type="Gramene" id="Pp3c4_4120V3.8">
    <property type="protein sequence ID" value="Pp3c4_4120V3.8"/>
    <property type="gene ID" value="Pp3c4_4120"/>
</dbReference>
<dbReference type="KEGG" id="ppp:112281804"/>
<reference evidence="12" key="3">
    <citation type="submission" date="2020-12" db="UniProtKB">
        <authorList>
            <consortium name="EnsemblPlants"/>
        </authorList>
    </citation>
    <scope>IDENTIFICATION</scope>
</reference>
<dbReference type="InterPro" id="IPR016177">
    <property type="entry name" value="DNA-bd_dom_sf"/>
</dbReference>
<evidence type="ECO:0000259" key="11">
    <source>
        <dbReference type="PROSITE" id="PS51050"/>
    </source>
</evidence>
<dbReference type="GO" id="GO:0005634">
    <property type="term" value="C:nucleus"/>
    <property type="evidence" value="ECO:0007669"/>
    <property type="project" value="UniProtKB-SubCell"/>
</dbReference>
<dbReference type="PANTHER" id="PTHR12396">
    <property type="entry name" value="METHYL-CPG BINDING PROTEIN, MBD"/>
    <property type="match status" value="1"/>
</dbReference>
<feature type="region of interest" description="Disordered" evidence="9">
    <location>
        <begin position="195"/>
        <end position="265"/>
    </location>
</feature>
<dbReference type="Gene3D" id="3.30.40.100">
    <property type="match status" value="1"/>
</dbReference>
<sequence length="300" mass="33391">MLDNELKERGTAQDPSEAGRESNKLLCQEKGSPSGLSRDKVDGGVSQDHSAKDEALETGQDAPRWASSAVEIYAIQCNACFKWRIIPTKEKYEALREHILEQPFICVQAQEWRENSNCDDPADIDNDEPTVLWAIDKHDIPRPPEGFSRRVVLRAENAKKFADVYYSTPCGKTLRSLPQVQKYLDEHPEHGAQITQFSFTSPKGRADASGAGVSTKRSSYDGKQLNTEPRKRMKGSVAMPPRHRPPSGEKPHAKHKNLSASKSNAMVELKTKLEQIDDSESCSVCDQPVETTTPAQELCT</sequence>
<accession>A0A7I4DMF1</accession>
<reference evidence="12 13" key="2">
    <citation type="journal article" date="2018" name="Plant J.">
        <title>The Physcomitrella patens chromosome-scale assembly reveals moss genome structure and evolution.</title>
        <authorList>
            <person name="Lang D."/>
            <person name="Ullrich K.K."/>
            <person name="Murat F."/>
            <person name="Fuchs J."/>
            <person name="Jenkins J."/>
            <person name="Haas F.B."/>
            <person name="Piednoel M."/>
            <person name="Gundlach H."/>
            <person name="Van Bel M."/>
            <person name="Meyberg R."/>
            <person name="Vives C."/>
            <person name="Morata J."/>
            <person name="Symeonidi A."/>
            <person name="Hiss M."/>
            <person name="Muchero W."/>
            <person name="Kamisugi Y."/>
            <person name="Saleh O."/>
            <person name="Blanc G."/>
            <person name="Decker E.L."/>
            <person name="van Gessel N."/>
            <person name="Grimwood J."/>
            <person name="Hayes R.D."/>
            <person name="Graham S.W."/>
            <person name="Gunter L.E."/>
            <person name="McDaniel S.F."/>
            <person name="Hoernstein S.N.W."/>
            <person name="Larsson A."/>
            <person name="Li F.W."/>
            <person name="Perroud P.F."/>
            <person name="Phillips J."/>
            <person name="Ranjan P."/>
            <person name="Rokshar D.S."/>
            <person name="Rothfels C.J."/>
            <person name="Schneider L."/>
            <person name="Shu S."/>
            <person name="Stevenson D.W."/>
            <person name="Thummler F."/>
            <person name="Tillich M."/>
            <person name="Villarreal Aguilar J.C."/>
            <person name="Widiez T."/>
            <person name="Wong G.K."/>
            <person name="Wymore A."/>
            <person name="Zhang Y."/>
            <person name="Zimmer A.D."/>
            <person name="Quatrano R.S."/>
            <person name="Mayer K.F.X."/>
            <person name="Goodstein D."/>
            <person name="Casacuberta J.M."/>
            <person name="Vandepoele K."/>
            <person name="Reski R."/>
            <person name="Cuming A.C."/>
            <person name="Tuskan G.A."/>
            <person name="Maumus F."/>
            <person name="Salse J."/>
            <person name="Schmutz J."/>
            <person name="Rensing S.A."/>
        </authorList>
    </citation>
    <scope>NUCLEOTIDE SEQUENCE [LARGE SCALE GENOMIC DNA]</scope>
    <source>
        <strain evidence="12 13">cv. Gransden 2004</strain>
    </source>
</reference>
<dbReference type="EMBL" id="ABEU02000004">
    <property type="status" value="NOT_ANNOTATED_CDS"/>
    <property type="molecule type" value="Genomic_DNA"/>
</dbReference>
<comment type="subcellular location">
    <subcellularLocation>
        <location evidence="1">Nucleus</location>
    </subcellularLocation>
</comment>
<evidence type="ECO:0000256" key="2">
    <source>
        <dbReference type="ARBA" id="ARBA00022723"/>
    </source>
</evidence>
<evidence type="ECO:0000256" key="5">
    <source>
        <dbReference type="ARBA" id="ARBA00023015"/>
    </source>
</evidence>
<dbReference type="PROSITE" id="PS51050">
    <property type="entry name" value="ZF_CW"/>
    <property type="match status" value="1"/>
</dbReference>
<proteinExistence type="predicted"/>